<keyword evidence="1" id="KW-0479">Metal-binding</keyword>
<evidence type="ECO:0000313" key="9">
    <source>
        <dbReference type="Proteomes" id="UP000807469"/>
    </source>
</evidence>
<feature type="compositionally biased region" description="Low complexity" evidence="6">
    <location>
        <begin position="345"/>
        <end position="367"/>
    </location>
</feature>
<keyword evidence="2" id="KW-0677">Repeat</keyword>
<feature type="region of interest" description="Disordered" evidence="6">
    <location>
        <begin position="208"/>
        <end position="231"/>
    </location>
</feature>
<keyword evidence="9" id="KW-1185">Reference proteome</keyword>
<sequence>MQAHHQFETPLHFQYYDQPPSSHLPISDPFLSQDDGQNFTSGFSRGSSFTYPHQDYRYLLDRGELASRVCASSLMDGPFDATGLGFAGDPSSNGTFIPATEDISAYHQPWDQWIGATAPPPQAIVAPAPVYPSAAESSYFGIKDATANHNAPSSSSSSGVRSPPSQLPTPAAMAVLLNPHGRSEGELTQSGYDIPPGSAVLAHRASSSAAPIPPRTEEPIVTTQGVPESLSREKKHACTMCHKRFDRPSTLRKHLLVHTGEKAFVCDTCGRRFGVASNLNRHVKRCILKPVNTPSPNSQSGSPLAAATAESSGSSSLVSSLTSPTPSEDTSSATNARTGKRGRGRSTSNNASPSSSSSNPSMACPTSPNKASGQKRRRRAPSPSQWVPATLQNFNLVSEDSYRVTAVPLPPVRRNPPREERDSWDENVGHSPYHPCGWSGVLPGPGLGHGLGLGGKDVRNMNLGGRGGHMLGRVLVF</sequence>
<dbReference type="InterPro" id="IPR036236">
    <property type="entry name" value="Znf_C2H2_sf"/>
</dbReference>
<evidence type="ECO:0000256" key="5">
    <source>
        <dbReference type="PROSITE-ProRule" id="PRU00042"/>
    </source>
</evidence>
<feature type="compositionally biased region" description="Low complexity" evidence="6">
    <location>
        <begin position="152"/>
        <end position="164"/>
    </location>
</feature>
<evidence type="ECO:0000313" key="8">
    <source>
        <dbReference type="EMBL" id="KAF9482361.1"/>
    </source>
</evidence>
<feature type="domain" description="C2H2-type" evidence="7">
    <location>
        <begin position="236"/>
        <end position="263"/>
    </location>
</feature>
<evidence type="ECO:0000256" key="2">
    <source>
        <dbReference type="ARBA" id="ARBA00022737"/>
    </source>
</evidence>
<dbReference type="GO" id="GO:0000978">
    <property type="term" value="F:RNA polymerase II cis-regulatory region sequence-specific DNA binding"/>
    <property type="evidence" value="ECO:0007669"/>
    <property type="project" value="TreeGrafter"/>
</dbReference>
<accession>A0A9P6CVZ9</accession>
<dbReference type="OrthoDB" id="654211at2759"/>
<feature type="compositionally biased region" description="Polar residues" evidence="6">
    <location>
        <begin position="292"/>
        <end position="302"/>
    </location>
</feature>
<evidence type="ECO:0000256" key="1">
    <source>
        <dbReference type="ARBA" id="ARBA00022723"/>
    </source>
</evidence>
<feature type="domain" description="C2H2-type" evidence="7">
    <location>
        <begin position="264"/>
        <end position="294"/>
    </location>
</feature>
<dbReference type="GO" id="GO:0001228">
    <property type="term" value="F:DNA-binding transcription activator activity, RNA polymerase II-specific"/>
    <property type="evidence" value="ECO:0007669"/>
    <property type="project" value="TreeGrafter"/>
</dbReference>
<dbReference type="PANTHER" id="PTHR46451">
    <property type="entry name" value="RAS-RESPONSIVE ELEMENT-BINDING PROTEIN 1"/>
    <property type="match status" value="1"/>
</dbReference>
<dbReference type="GO" id="GO:0005634">
    <property type="term" value="C:nucleus"/>
    <property type="evidence" value="ECO:0007669"/>
    <property type="project" value="TreeGrafter"/>
</dbReference>
<dbReference type="FunFam" id="3.30.160.60:FF:000100">
    <property type="entry name" value="Zinc finger 45-like"/>
    <property type="match status" value="2"/>
</dbReference>
<evidence type="ECO:0000256" key="3">
    <source>
        <dbReference type="ARBA" id="ARBA00022771"/>
    </source>
</evidence>
<dbReference type="Pfam" id="PF00096">
    <property type="entry name" value="zf-C2H2"/>
    <property type="match status" value="2"/>
</dbReference>
<dbReference type="PANTHER" id="PTHR46451:SF1">
    <property type="entry name" value="RAS-RESPONSIVE ELEMENT-BINDING PROTEIN 1"/>
    <property type="match status" value="1"/>
</dbReference>
<feature type="region of interest" description="Disordered" evidence="6">
    <location>
        <begin position="408"/>
        <end position="427"/>
    </location>
</feature>
<feature type="compositionally biased region" description="Low complexity" evidence="6">
    <location>
        <begin position="311"/>
        <end position="327"/>
    </location>
</feature>
<protein>
    <recommendedName>
        <fullName evidence="7">C2H2-type domain-containing protein</fullName>
    </recommendedName>
</protein>
<keyword evidence="4" id="KW-0862">Zinc</keyword>
<name>A0A9P6CVZ9_9AGAR</name>
<feature type="region of interest" description="Disordered" evidence="6">
    <location>
        <begin position="290"/>
        <end position="386"/>
    </location>
</feature>
<evidence type="ECO:0000259" key="7">
    <source>
        <dbReference type="PROSITE" id="PS50157"/>
    </source>
</evidence>
<reference evidence="8" key="1">
    <citation type="submission" date="2020-11" db="EMBL/GenBank/DDBJ databases">
        <authorList>
            <consortium name="DOE Joint Genome Institute"/>
            <person name="Ahrendt S."/>
            <person name="Riley R."/>
            <person name="Andreopoulos W."/>
            <person name="Labutti K."/>
            <person name="Pangilinan J."/>
            <person name="Ruiz-Duenas F.J."/>
            <person name="Barrasa J.M."/>
            <person name="Sanchez-Garcia M."/>
            <person name="Camarero S."/>
            <person name="Miyauchi S."/>
            <person name="Serrano A."/>
            <person name="Linde D."/>
            <person name="Babiker R."/>
            <person name="Drula E."/>
            <person name="Ayuso-Fernandez I."/>
            <person name="Pacheco R."/>
            <person name="Padilla G."/>
            <person name="Ferreira P."/>
            <person name="Barriuso J."/>
            <person name="Kellner H."/>
            <person name="Castanera R."/>
            <person name="Alfaro M."/>
            <person name="Ramirez L."/>
            <person name="Pisabarro A.G."/>
            <person name="Kuo A."/>
            <person name="Tritt A."/>
            <person name="Lipzen A."/>
            <person name="He G."/>
            <person name="Yan M."/>
            <person name="Ng V."/>
            <person name="Cullen D."/>
            <person name="Martin F."/>
            <person name="Rosso M.-N."/>
            <person name="Henrissat B."/>
            <person name="Hibbett D."/>
            <person name="Martinez A.T."/>
            <person name="Grigoriev I.V."/>
        </authorList>
    </citation>
    <scope>NUCLEOTIDE SEQUENCE</scope>
    <source>
        <strain evidence="8">CIRM-BRFM 674</strain>
    </source>
</reference>
<dbReference type="PROSITE" id="PS00028">
    <property type="entry name" value="ZINC_FINGER_C2H2_1"/>
    <property type="match status" value="1"/>
</dbReference>
<evidence type="ECO:0000256" key="4">
    <source>
        <dbReference type="ARBA" id="ARBA00022833"/>
    </source>
</evidence>
<dbReference type="SMART" id="SM00355">
    <property type="entry name" value="ZnF_C2H2"/>
    <property type="match status" value="2"/>
</dbReference>
<keyword evidence="3 5" id="KW-0863">Zinc-finger</keyword>
<dbReference type="Gene3D" id="3.30.160.60">
    <property type="entry name" value="Classic Zinc Finger"/>
    <property type="match status" value="2"/>
</dbReference>
<dbReference type="InterPro" id="IPR052795">
    <property type="entry name" value="RREB1"/>
</dbReference>
<dbReference type="EMBL" id="MU155166">
    <property type="protein sequence ID" value="KAF9482361.1"/>
    <property type="molecule type" value="Genomic_DNA"/>
</dbReference>
<evidence type="ECO:0000256" key="6">
    <source>
        <dbReference type="SAM" id="MobiDB-lite"/>
    </source>
</evidence>
<dbReference type="PROSITE" id="PS50157">
    <property type="entry name" value="ZINC_FINGER_C2H2_2"/>
    <property type="match status" value="2"/>
</dbReference>
<dbReference type="GO" id="GO:0008270">
    <property type="term" value="F:zinc ion binding"/>
    <property type="evidence" value="ECO:0007669"/>
    <property type="project" value="UniProtKB-KW"/>
</dbReference>
<organism evidence="8 9">
    <name type="scientific">Pholiota conissans</name>
    <dbReference type="NCBI Taxonomy" id="109636"/>
    <lineage>
        <taxon>Eukaryota</taxon>
        <taxon>Fungi</taxon>
        <taxon>Dikarya</taxon>
        <taxon>Basidiomycota</taxon>
        <taxon>Agaricomycotina</taxon>
        <taxon>Agaricomycetes</taxon>
        <taxon>Agaricomycetidae</taxon>
        <taxon>Agaricales</taxon>
        <taxon>Agaricineae</taxon>
        <taxon>Strophariaceae</taxon>
        <taxon>Pholiota</taxon>
    </lineage>
</organism>
<dbReference type="SUPFAM" id="SSF57667">
    <property type="entry name" value="beta-beta-alpha zinc fingers"/>
    <property type="match status" value="1"/>
</dbReference>
<feature type="region of interest" description="Disordered" evidence="6">
    <location>
        <begin position="145"/>
        <end position="169"/>
    </location>
</feature>
<proteinExistence type="predicted"/>
<dbReference type="InterPro" id="IPR013087">
    <property type="entry name" value="Znf_C2H2_type"/>
</dbReference>
<dbReference type="Proteomes" id="UP000807469">
    <property type="component" value="Unassembled WGS sequence"/>
</dbReference>
<gene>
    <name evidence="8" type="ORF">BDN70DRAFT_435995</name>
</gene>
<comment type="caution">
    <text evidence="8">The sequence shown here is derived from an EMBL/GenBank/DDBJ whole genome shotgun (WGS) entry which is preliminary data.</text>
</comment>
<dbReference type="AlphaFoldDB" id="A0A9P6CVZ9"/>